<dbReference type="InterPro" id="IPR005139">
    <property type="entry name" value="PCRF"/>
</dbReference>
<dbReference type="STRING" id="5627.A0A1C7MIC8"/>
<dbReference type="OMA" id="YVFHPYQ"/>
<protein>
    <submittedName>
        <fullName evidence="4">Peptide chain release factor 2</fullName>
    </submittedName>
</protein>
<dbReference type="PANTHER" id="PTHR43116:SF3">
    <property type="entry name" value="CLASS I PEPTIDE CHAIN RELEASE FACTOR"/>
    <property type="match status" value="1"/>
</dbReference>
<evidence type="ECO:0000256" key="2">
    <source>
        <dbReference type="ARBA" id="ARBA00022917"/>
    </source>
</evidence>
<dbReference type="Pfam" id="PF03462">
    <property type="entry name" value="PCRF"/>
    <property type="match status" value="1"/>
</dbReference>
<accession>A0A1C7MIC8</accession>
<dbReference type="PANTHER" id="PTHR43116">
    <property type="entry name" value="PEPTIDE CHAIN RELEASE FACTOR 2"/>
    <property type="match status" value="1"/>
</dbReference>
<proteinExistence type="inferred from homology"/>
<organism evidence="4 5">
    <name type="scientific">Grifola frondosa</name>
    <name type="common">Maitake</name>
    <name type="synonym">Polyporus frondosus</name>
    <dbReference type="NCBI Taxonomy" id="5627"/>
    <lineage>
        <taxon>Eukaryota</taxon>
        <taxon>Fungi</taxon>
        <taxon>Dikarya</taxon>
        <taxon>Basidiomycota</taxon>
        <taxon>Agaricomycotina</taxon>
        <taxon>Agaricomycetes</taxon>
        <taxon>Polyporales</taxon>
        <taxon>Grifolaceae</taxon>
        <taxon>Grifola</taxon>
    </lineage>
</organism>
<dbReference type="Pfam" id="PF00472">
    <property type="entry name" value="RF-1"/>
    <property type="match status" value="1"/>
</dbReference>
<dbReference type="GO" id="GO:0005739">
    <property type="term" value="C:mitochondrion"/>
    <property type="evidence" value="ECO:0007669"/>
    <property type="project" value="GOC"/>
</dbReference>
<dbReference type="GO" id="GO:0003747">
    <property type="term" value="F:translation release factor activity"/>
    <property type="evidence" value="ECO:0007669"/>
    <property type="project" value="InterPro"/>
</dbReference>
<dbReference type="SMART" id="SM00937">
    <property type="entry name" value="PCRF"/>
    <property type="match status" value="1"/>
</dbReference>
<name>A0A1C7MIC8_GRIFR</name>
<dbReference type="EMBL" id="LUGG01000003">
    <property type="protein sequence ID" value="OBZ76558.1"/>
    <property type="molecule type" value="Genomic_DNA"/>
</dbReference>
<keyword evidence="5" id="KW-1185">Reference proteome</keyword>
<dbReference type="GO" id="GO:0032543">
    <property type="term" value="P:mitochondrial translation"/>
    <property type="evidence" value="ECO:0007669"/>
    <property type="project" value="UniProtKB-ARBA"/>
</dbReference>
<dbReference type="PROSITE" id="PS00745">
    <property type="entry name" value="RF_PROK_I"/>
    <property type="match status" value="1"/>
</dbReference>
<dbReference type="SUPFAM" id="SSF75620">
    <property type="entry name" value="Release factor"/>
    <property type="match status" value="1"/>
</dbReference>
<dbReference type="AlphaFoldDB" id="A0A1C7MIC8"/>
<dbReference type="Gene3D" id="3.30.160.20">
    <property type="match status" value="1"/>
</dbReference>
<evidence type="ECO:0000313" key="5">
    <source>
        <dbReference type="Proteomes" id="UP000092993"/>
    </source>
</evidence>
<dbReference type="Gene3D" id="3.30.70.1660">
    <property type="match status" value="1"/>
</dbReference>
<feature type="domain" description="Prokaryotic-type class I peptide chain release factors" evidence="3">
    <location>
        <begin position="343"/>
        <end position="359"/>
    </location>
</feature>
<reference evidence="4 5" key="1">
    <citation type="submission" date="2016-03" db="EMBL/GenBank/DDBJ databases">
        <title>Whole genome sequencing of Grifola frondosa 9006-11.</title>
        <authorList>
            <person name="Min B."/>
            <person name="Park H."/>
            <person name="Kim J.-G."/>
            <person name="Cho H."/>
            <person name="Oh Y.-L."/>
            <person name="Kong W.-S."/>
            <person name="Choi I.-G."/>
        </authorList>
    </citation>
    <scope>NUCLEOTIDE SEQUENCE [LARGE SCALE GENOMIC DNA]</scope>
    <source>
        <strain evidence="4 5">9006-11</strain>
    </source>
</reference>
<dbReference type="FunFam" id="3.30.160.20:FF:000004">
    <property type="entry name" value="Peptide chain release factor 1"/>
    <property type="match status" value="1"/>
</dbReference>
<sequence length="469" mass="52716">MRIQIRDAFFLIYHRSQTQPSLFSDNCANRYRSKFNQWYSNGAAKSSKSYMLRYSTGALADTARQLVWSLRLRTCIVQRCASARSLSVKTRDVQSTKETVASIHDLLKDVEKSLHDINGHADWNSTQQEIKELERSFKDEQAWADNPALAIEEHAQLSHLQHRLSTYQEIRSSFIDMRDLAGLAEDTNDVPMQGELLSELQTLRSRTDEYLVSLWLSDPVDVRSAYVDVRAGSGGPMHAIGHRCLHECTRGGHTLEITQVADESPGDIAGIKAVTLLLEGPHAYGYAQYESGVHRLVRISPFDKAGARHTSFASVRVSPYFEGDSAEAGYKLNPSDLRITAMRSQGAGGQHVNKTESAVRLVHVPTGIAVFCQQERSQHQNRALALSLLKAKLYDIELQKSAQSKADLYHSLPENSWGSQIRSYTLQPYQLIKDIRTGYEVSANEVQRVLDGDIGGFMEASLRKFKKRK</sequence>
<keyword evidence="2" id="KW-0648">Protein biosynthesis</keyword>
<dbReference type="Gene3D" id="1.20.58.410">
    <property type="entry name" value="Release factor"/>
    <property type="match status" value="1"/>
</dbReference>
<comment type="similarity">
    <text evidence="1">Belongs to the prokaryotic/mitochondrial release factor family.</text>
</comment>
<dbReference type="InterPro" id="IPR000352">
    <property type="entry name" value="Pep_chain_release_fac_I"/>
</dbReference>
<comment type="caution">
    <text evidence="4">The sequence shown here is derived from an EMBL/GenBank/DDBJ whole genome shotgun (WGS) entry which is preliminary data.</text>
</comment>
<dbReference type="OrthoDB" id="2019491at2759"/>
<evidence type="ECO:0000313" key="4">
    <source>
        <dbReference type="EMBL" id="OBZ76558.1"/>
    </source>
</evidence>
<dbReference type="Proteomes" id="UP000092993">
    <property type="component" value="Unassembled WGS sequence"/>
</dbReference>
<gene>
    <name evidence="4" type="primary">prfB</name>
    <name evidence="4" type="ORF">A0H81_03859</name>
</gene>
<dbReference type="InterPro" id="IPR045853">
    <property type="entry name" value="Pep_chain_release_fac_I_sf"/>
</dbReference>
<evidence type="ECO:0000259" key="3">
    <source>
        <dbReference type="PROSITE" id="PS00745"/>
    </source>
</evidence>
<evidence type="ECO:0000256" key="1">
    <source>
        <dbReference type="ARBA" id="ARBA00010835"/>
    </source>
</evidence>